<reference evidence="2" key="1">
    <citation type="journal article" date="2015" name="Proc. Natl. Acad. Sci. U.S.A.">
        <title>Networks of energetic and metabolic interactions define dynamics in microbial communities.</title>
        <authorList>
            <person name="Embree M."/>
            <person name="Liu J.K."/>
            <person name="Al-Bassam M.M."/>
            <person name="Zengler K."/>
        </authorList>
    </citation>
    <scope>NUCLEOTIDE SEQUENCE</scope>
</reference>
<proteinExistence type="predicted"/>
<keyword evidence="1" id="KW-0175">Coiled coil</keyword>
<organism evidence="2">
    <name type="scientific">hydrocarbon metagenome</name>
    <dbReference type="NCBI Taxonomy" id="938273"/>
    <lineage>
        <taxon>unclassified sequences</taxon>
        <taxon>metagenomes</taxon>
        <taxon>ecological metagenomes</taxon>
    </lineage>
</organism>
<protein>
    <submittedName>
        <fullName evidence="2">Uncharacterized protein</fullName>
    </submittedName>
</protein>
<dbReference type="EMBL" id="LNQE01001908">
    <property type="protein sequence ID" value="KUG02797.1"/>
    <property type="molecule type" value="Genomic_DNA"/>
</dbReference>
<name>A0A0W8E2Y1_9ZZZZ</name>
<accession>A0A0W8E2Y1</accession>
<evidence type="ECO:0000313" key="2">
    <source>
        <dbReference type="EMBL" id="KUG02797.1"/>
    </source>
</evidence>
<dbReference type="AlphaFoldDB" id="A0A0W8E2Y1"/>
<sequence>MAAIDSIVNRYNRNMDMERMFERGHLDNIIFSVLVFIMERTLSEDEECTMNSISTFLREIIPAYHPDFPVENLRPLAEYIIKDILQNGGEARYYPVMKYGEGLSPIRIRLIDDKLKDSENGYTITYQLTNQGYDLLFRTKEVEEEISFTIEELKLRELIKRKNYKKAISQSANLRQMIRQKRNDISQFIQKIRENIYEVDIREYENLVRSTYALLEEEYGTMNEIRDMIVLSEQRLQEEERARGQLDEEMKKARREIAIIRRNIIDTIDEQKQVILERHSLAQIYKEMIEDSFALSLARVYNFEQEILVPLEKCGEETIPRLWQLLNPLFKLSMDKNLSLWPLYDRQARIRSEEETAEGVAVEELKEDQEWLEINRINEAQVALVQALLKMAGSKGSSFRFSEFYAYLQSQGDLFTQVVQGELLFKSMLKLYDLNSIDILAWQKGHDEVVANATGELDLNYCLHRIEFEQPDVYGVSRIQIKKPDEEMMEEDVSYTCNDAVYSRHILISDFLIEVDII</sequence>
<evidence type="ECO:0000256" key="1">
    <source>
        <dbReference type="SAM" id="Coils"/>
    </source>
</evidence>
<comment type="caution">
    <text evidence="2">The sequence shown here is derived from an EMBL/GenBank/DDBJ whole genome shotgun (WGS) entry which is preliminary data.</text>
</comment>
<feature type="coiled-coil region" evidence="1">
    <location>
        <begin position="222"/>
        <end position="270"/>
    </location>
</feature>
<gene>
    <name evidence="2" type="ORF">ASZ90_019791</name>
</gene>